<keyword evidence="6" id="KW-1185">Reference proteome</keyword>
<gene>
    <name evidence="5" type="ORF">H9L19_08175</name>
</gene>
<dbReference type="CDD" id="cd01637">
    <property type="entry name" value="IMPase_like"/>
    <property type="match status" value="1"/>
</dbReference>
<organism evidence="5 6">
    <name type="scientific">Weissella diestrammenae</name>
    <dbReference type="NCBI Taxonomy" id="1162633"/>
    <lineage>
        <taxon>Bacteria</taxon>
        <taxon>Bacillati</taxon>
        <taxon>Bacillota</taxon>
        <taxon>Bacilli</taxon>
        <taxon>Lactobacillales</taxon>
        <taxon>Lactobacillaceae</taxon>
        <taxon>Weissella</taxon>
    </lineage>
</organism>
<comment type="cofactor">
    <cofactor evidence="4">
        <name>Mg(2+)</name>
        <dbReference type="ChEBI" id="CHEBI:18420"/>
    </cofactor>
</comment>
<dbReference type="InterPro" id="IPR000760">
    <property type="entry name" value="Inositol_monophosphatase-like"/>
</dbReference>
<evidence type="ECO:0000313" key="6">
    <source>
        <dbReference type="Proteomes" id="UP000515800"/>
    </source>
</evidence>
<evidence type="ECO:0000256" key="4">
    <source>
        <dbReference type="PIRSR" id="PIRSR600760-2"/>
    </source>
</evidence>
<keyword evidence="2" id="KW-0378">Hydrolase</keyword>
<proteinExistence type="predicted"/>
<dbReference type="GO" id="GO:0046872">
    <property type="term" value="F:metal ion binding"/>
    <property type="evidence" value="ECO:0007669"/>
    <property type="project" value="UniProtKB-KW"/>
</dbReference>
<name>A0A7G9T5E9_9LACO</name>
<feature type="binding site" evidence="4">
    <location>
        <position position="73"/>
    </location>
    <ligand>
        <name>Mg(2+)</name>
        <dbReference type="ChEBI" id="CHEBI:18420"/>
        <label>1</label>
        <note>catalytic</note>
    </ligand>
</feature>
<dbReference type="Pfam" id="PF00459">
    <property type="entry name" value="Inositol_P"/>
    <property type="match status" value="1"/>
</dbReference>
<feature type="binding site" evidence="4">
    <location>
        <position position="213"/>
    </location>
    <ligand>
        <name>Mg(2+)</name>
        <dbReference type="ChEBI" id="CHEBI:18420"/>
        <label>1</label>
        <note>catalytic</note>
    </ligand>
</feature>
<feature type="binding site" evidence="4">
    <location>
        <position position="91"/>
    </location>
    <ligand>
        <name>Mg(2+)</name>
        <dbReference type="ChEBI" id="CHEBI:18420"/>
        <label>1</label>
        <note>catalytic</note>
    </ligand>
</feature>
<dbReference type="SUPFAM" id="SSF56655">
    <property type="entry name" value="Carbohydrate phosphatase"/>
    <property type="match status" value="1"/>
</dbReference>
<dbReference type="EMBL" id="CP060724">
    <property type="protein sequence ID" value="QNN75324.1"/>
    <property type="molecule type" value="Genomic_DNA"/>
</dbReference>
<evidence type="ECO:0000313" key="5">
    <source>
        <dbReference type="EMBL" id="QNN75324.1"/>
    </source>
</evidence>
<dbReference type="PANTHER" id="PTHR20854">
    <property type="entry name" value="INOSITOL MONOPHOSPHATASE"/>
    <property type="match status" value="1"/>
</dbReference>
<keyword evidence="3 4" id="KW-0460">Magnesium</keyword>
<accession>A0A7G9T5E9</accession>
<sequence length="262" mass="29084">MGDRITHLTKLDQTVLKWLADVQATVMKRIQQKVTVETKSNYRDLVTNIDREVEQYYVSAIRMFDPHAKILGEEGFGDQVKDMKGHVWLVDPIDGTMNFVKQKSEFATMLAYFEDGKPVMAWIMDVAQNETIHGGPDYGVYLNGQLMSKQVDSQLATGLVILSGARLLYEEYGFSEIAKSALGYRVYGSAGISFMHVLKGQANAYASYMKPWDYAAGMILSQSIGLKVGTIDGTPVNVLLSSVILTATQGTFDDIMVLEAKL</sequence>
<dbReference type="GO" id="GO:0007165">
    <property type="term" value="P:signal transduction"/>
    <property type="evidence" value="ECO:0007669"/>
    <property type="project" value="TreeGrafter"/>
</dbReference>
<dbReference type="PRINTS" id="PR00377">
    <property type="entry name" value="IMPHPHTASES"/>
</dbReference>
<dbReference type="Proteomes" id="UP000515800">
    <property type="component" value="Chromosome"/>
</dbReference>
<dbReference type="KEGG" id="wdi:H9L19_08175"/>
<dbReference type="RefSeq" id="WP_187529158.1">
    <property type="nucleotide sequence ID" value="NZ_CP060724.1"/>
</dbReference>
<dbReference type="AlphaFoldDB" id="A0A7G9T5E9"/>
<dbReference type="Gene3D" id="3.30.540.10">
    <property type="entry name" value="Fructose-1,6-Bisphosphatase, subunit A, domain 1"/>
    <property type="match status" value="1"/>
</dbReference>
<keyword evidence="1 4" id="KW-0479">Metal-binding</keyword>
<evidence type="ECO:0000256" key="1">
    <source>
        <dbReference type="ARBA" id="ARBA00022723"/>
    </source>
</evidence>
<evidence type="ECO:0000256" key="2">
    <source>
        <dbReference type="ARBA" id="ARBA00022801"/>
    </source>
</evidence>
<feature type="binding site" evidence="4">
    <location>
        <position position="94"/>
    </location>
    <ligand>
        <name>Mg(2+)</name>
        <dbReference type="ChEBI" id="CHEBI:18420"/>
        <label>1</label>
        <note>catalytic</note>
    </ligand>
</feature>
<feature type="binding site" evidence="4">
    <location>
        <position position="93"/>
    </location>
    <ligand>
        <name>Mg(2+)</name>
        <dbReference type="ChEBI" id="CHEBI:18420"/>
        <label>2</label>
    </ligand>
</feature>
<evidence type="ECO:0000256" key="3">
    <source>
        <dbReference type="ARBA" id="ARBA00022842"/>
    </source>
</evidence>
<dbReference type="PANTHER" id="PTHR20854:SF4">
    <property type="entry name" value="INOSITOL-1-MONOPHOSPHATASE-RELATED"/>
    <property type="match status" value="1"/>
</dbReference>
<protein>
    <submittedName>
        <fullName evidence="5">Inositol monophosphatase family protein</fullName>
    </submittedName>
</protein>
<dbReference type="GO" id="GO:0008934">
    <property type="term" value="F:inositol monophosphate 1-phosphatase activity"/>
    <property type="evidence" value="ECO:0007669"/>
    <property type="project" value="TreeGrafter"/>
</dbReference>
<dbReference type="PROSITE" id="PS00629">
    <property type="entry name" value="IMP_1"/>
    <property type="match status" value="1"/>
</dbReference>
<dbReference type="GO" id="GO:0006020">
    <property type="term" value="P:inositol metabolic process"/>
    <property type="evidence" value="ECO:0007669"/>
    <property type="project" value="TreeGrafter"/>
</dbReference>
<reference evidence="5 6" key="1">
    <citation type="submission" date="2020-08" db="EMBL/GenBank/DDBJ databases">
        <title>Genome sequence of Weissella diestrammenae KACC 16890T.</title>
        <authorList>
            <person name="Hyun D.-W."/>
            <person name="Bae J.-W."/>
        </authorList>
    </citation>
    <scope>NUCLEOTIDE SEQUENCE [LARGE SCALE GENOMIC DNA]</scope>
    <source>
        <strain evidence="5 6">KACC 16890</strain>
    </source>
</reference>
<dbReference type="InterPro" id="IPR020583">
    <property type="entry name" value="Inositol_monoP_metal-BS"/>
</dbReference>
<dbReference type="Gene3D" id="3.40.190.80">
    <property type="match status" value="1"/>
</dbReference>